<reference evidence="2" key="1">
    <citation type="submission" date="2019-08" db="EMBL/GenBank/DDBJ databases">
        <authorList>
            <person name="Kucharzyk K."/>
            <person name="Murdoch R.W."/>
            <person name="Higgins S."/>
            <person name="Loffler F."/>
        </authorList>
    </citation>
    <scope>NUCLEOTIDE SEQUENCE</scope>
</reference>
<proteinExistence type="predicted"/>
<comment type="caution">
    <text evidence="2">The sequence shown here is derived from an EMBL/GenBank/DDBJ whole genome shotgun (WGS) entry which is preliminary data.</text>
</comment>
<dbReference type="GO" id="GO:0016020">
    <property type="term" value="C:membrane"/>
    <property type="evidence" value="ECO:0007669"/>
    <property type="project" value="InterPro"/>
</dbReference>
<sequence length="126" mass="12494">MKKPTVKKLAAIILCITCLAAIVGCSAESGAEGDTANGYKDGIYEGVSPNGIHGEIAVTVGVAGGKIADVKVVSHGETEGIGSLAVEQLPGKIVEAQSTEVDGVSGASVSSAAIKEAVNDALMKAK</sequence>
<dbReference type="GO" id="GO:0010181">
    <property type="term" value="F:FMN binding"/>
    <property type="evidence" value="ECO:0007669"/>
    <property type="project" value="InterPro"/>
</dbReference>
<dbReference type="InterPro" id="IPR007329">
    <property type="entry name" value="FMN-bd"/>
</dbReference>
<dbReference type="EMBL" id="VSSQ01000157">
    <property type="protein sequence ID" value="MPL82026.1"/>
    <property type="molecule type" value="Genomic_DNA"/>
</dbReference>
<feature type="domain" description="FMN-binding" evidence="1">
    <location>
        <begin position="51"/>
        <end position="125"/>
    </location>
</feature>
<dbReference type="AlphaFoldDB" id="A0A644USG5"/>
<dbReference type="Pfam" id="PF04205">
    <property type="entry name" value="FMN_bind"/>
    <property type="match status" value="1"/>
</dbReference>
<evidence type="ECO:0000259" key="1">
    <source>
        <dbReference type="SMART" id="SM00900"/>
    </source>
</evidence>
<protein>
    <submittedName>
        <fullName evidence="2">Electron transport complex subunit RsxG</fullName>
    </submittedName>
</protein>
<accession>A0A644USG5</accession>
<name>A0A644USG5_9ZZZZ</name>
<dbReference type="PROSITE" id="PS51257">
    <property type="entry name" value="PROKAR_LIPOPROTEIN"/>
    <property type="match status" value="1"/>
</dbReference>
<dbReference type="Gene3D" id="3.90.1010.20">
    <property type="match status" value="1"/>
</dbReference>
<gene>
    <name evidence="2" type="primary">rsxG_11</name>
    <name evidence="2" type="ORF">SDC9_27961</name>
</gene>
<organism evidence="2">
    <name type="scientific">bioreactor metagenome</name>
    <dbReference type="NCBI Taxonomy" id="1076179"/>
    <lineage>
        <taxon>unclassified sequences</taxon>
        <taxon>metagenomes</taxon>
        <taxon>ecological metagenomes</taxon>
    </lineage>
</organism>
<evidence type="ECO:0000313" key="2">
    <source>
        <dbReference type="EMBL" id="MPL82026.1"/>
    </source>
</evidence>
<dbReference type="SMART" id="SM00900">
    <property type="entry name" value="FMN_bind"/>
    <property type="match status" value="1"/>
</dbReference>